<evidence type="ECO:0000313" key="2">
    <source>
        <dbReference type="EMBL" id="CEQ03768.1"/>
    </source>
</evidence>
<reference evidence="2 3" key="1">
    <citation type="submission" date="2015-01" db="EMBL/GenBank/DDBJ databases">
        <authorList>
            <person name="Aslett A.Martin."/>
            <person name="De Silva Nishadi"/>
        </authorList>
    </citation>
    <scope>NUCLEOTIDE SEQUENCE [LARGE SCALE GENOMIC DNA]</scope>
    <source>
        <strain evidence="2 3">R28058</strain>
    </source>
</reference>
<dbReference type="Proteomes" id="UP000049127">
    <property type="component" value="Unassembled WGS sequence"/>
</dbReference>
<gene>
    <name evidence="2" type="ORF">R28058_15011</name>
</gene>
<protein>
    <submittedName>
        <fullName evidence="2">Uncharacterized protein</fullName>
    </submittedName>
</protein>
<accession>A0A0C7R3L1</accession>
<dbReference type="EMBL" id="CEKZ01000003">
    <property type="protein sequence ID" value="CEQ03768.1"/>
    <property type="molecule type" value="Genomic_DNA"/>
</dbReference>
<keyword evidence="1" id="KW-0732">Signal</keyword>
<feature type="signal peptide" evidence="1">
    <location>
        <begin position="1"/>
        <end position="26"/>
    </location>
</feature>
<dbReference type="AlphaFoldDB" id="A0A0C7R3L1"/>
<evidence type="ECO:0000256" key="1">
    <source>
        <dbReference type="SAM" id="SignalP"/>
    </source>
</evidence>
<evidence type="ECO:0000313" key="3">
    <source>
        <dbReference type="Proteomes" id="UP000049127"/>
    </source>
</evidence>
<organism evidence="2 3">
    <name type="scientific">Paraclostridium sordellii</name>
    <name type="common">Clostridium sordellii</name>
    <dbReference type="NCBI Taxonomy" id="1505"/>
    <lineage>
        <taxon>Bacteria</taxon>
        <taxon>Bacillati</taxon>
        <taxon>Bacillota</taxon>
        <taxon>Clostridia</taxon>
        <taxon>Peptostreptococcales</taxon>
        <taxon>Peptostreptococcaceae</taxon>
        <taxon>Paraclostridium</taxon>
    </lineage>
</organism>
<sequence length="152" mass="17693">MKAKNVLSIVLSSLIILTMLSTSVSAHTNVIDKSISKPNIEKVKLLRRACFIKSVEELKNSGILTKEDVDNINDYIIKLQEKNEIKESVKNYYRGNKESKIKEKKYINNNDRKKSLIDDMVKDKVITKYQGEKLKEKIIKNKEKMKNYIEKN</sequence>
<dbReference type="RefSeq" id="WP_055341982.1">
    <property type="nucleotide sequence ID" value="NZ_CDNI01000003.1"/>
</dbReference>
<feature type="chain" id="PRO_5009760303" evidence="1">
    <location>
        <begin position="27"/>
        <end position="152"/>
    </location>
</feature>
<proteinExistence type="predicted"/>
<name>A0A0C7R3L1_PARSO</name>